<dbReference type="Pfam" id="PF22746">
    <property type="entry name" value="SHOCT-like_DUF2089-C"/>
    <property type="match status" value="1"/>
</dbReference>
<dbReference type="AlphaFoldDB" id="D7BBM9"/>
<dbReference type="STRING" id="526227.Mesil_2642"/>
<reference evidence="2" key="2">
    <citation type="submission" date="2010-05" db="EMBL/GenBank/DDBJ databases">
        <title>The complete chromosome of Meiothermus silvanus DSM 9946.</title>
        <authorList>
            <consortium name="US DOE Joint Genome Institute (JGI-PGF)"/>
            <person name="Lucas S."/>
            <person name="Copeland A."/>
            <person name="Lapidus A."/>
            <person name="Glavina del Rio T."/>
            <person name="Dalin E."/>
            <person name="Tice H."/>
            <person name="Bruce D."/>
            <person name="Goodwin L."/>
            <person name="Pitluck S."/>
            <person name="Kyrpides N."/>
            <person name="Mavromatis K."/>
            <person name="Mikhailova N."/>
            <person name="Lowry S."/>
            <person name="Clum A."/>
            <person name="Brettin T."/>
            <person name="Detter J.C."/>
            <person name="Han C."/>
            <person name="Larimer F."/>
            <person name="Land M."/>
            <person name="Hauser L."/>
            <person name="Markowitz V."/>
            <person name="Cheng J.-F."/>
            <person name="Hugenholtz P."/>
            <person name="Woyke T."/>
            <person name="Wu D."/>
            <person name="Tindall B."/>
            <person name="Pomrenke H.G."/>
            <person name="Schneider S."/>
            <person name="Klenk H.-P."/>
            <person name="Eisen J.A."/>
        </authorList>
    </citation>
    <scope>NUCLEOTIDE SEQUENCE</scope>
    <source>
        <strain evidence="2">DSM 9946</strain>
    </source>
</reference>
<sequence length="137" mass="14672">MEDKKKIMDMVKEGKISIEQALKLLEALEPGEGPAGRGFAFTAPTPPGAPGVQPGTARLLRIQVDAAEAKVRVNVPVALAKFALNFVPEQARENLEDRGIDLSSLLDSLKGDLPEGRLVEIEGSDDGEPFKVIVEVV</sequence>
<feature type="domain" description="YvlB/LiaX N-terminal" evidence="1">
    <location>
        <begin position="2"/>
        <end position="32"/>
    </location>
</feature>
<dbReference type="EMBL" id="CP002042">
    <property type="protein sequence ID" value="ADH64491.1"/>
    <property type="molecule type" value="Genomic_DNA"/>
</dbReference>
<dbReference type="OrthoDB" id="27243at2"/>
<dbReference type="Proteomes" id="UP000001916">
    <property type="component" value="Chromosome"/>
</dbReference>
<evidence type="ECO:0000259" key="1">
    <source>
        <dbReference type="Pfam" id="PF22746"/>
    </source>
</evidence>
<keyword evidence="3" id="KW-1185">Reference proteome</keyword>
<dbReference type="eggNOG" id="ENOG5030JF7">
    <property type="taxonomic scope" value="Bacteria"/>
</dbReference>
<proteinExistence type="predicted"/>
<reference evidence="2" key="1">
    <citation type="journal article" date="2010" name="Stand. Genomic Sci.">
        <title>Complete genome sequence of Meiothermus silvanus type strain (VI-R2).</title>
        <authorList>
            <person name="Sikorski J."/>
            <person name="Tindall B.J."/>
            <person name="Lowry S."/>
            <person name="Lucas S."/>
            <person name="Nolan M."/>
            <person name="Copeland A."/>
            <person name="Glavina Del Rio T."/>
            <person name="Tice H."/>
            <person name="Cheng J.F."/>
            <person name="Han C."/>
            <person name="Pitluck S."/>
            <person name="Liolios K."/>
            <person name="Ivanova N."/>
            <person name="Mavromatis K."/>
            <person name="Mikhailova N."/>
            <person name="Pati A."/>
            <person name="Goodwin L."/>
            <person name="Chen A."/>
            <person name="Palaniappan K."/>
            <person name="Land M."/>
            <person name="Hauser L."/>
            <person name="Chang Y.J."/>
            <person name="Jeffries C.D."/>
            <person name="Rohde M."/>
            <person name="Goker M."/>
            <person name="Woyke T."/>
            <person name="Bristow J."/>
            <person name="Eisen J.A."/>
            <person name="Markowitz V."/>
            <person name="Hugenholtz P."/>
            <person name="Kyrpides N.C."/>
            <person name="Klenk H.P."/>
            <person name="Lapidus A."/>
        </authorList>
    </citation>
    <scope>NUCLEOTIDE SEQUENCE [LARGE SCALE GENOMIC DNA]</scope>
    <source>
        <strain evidence="2">DSM 9946</strain>
    </source>
</reference>
<protein>
    <recommendedName>
        <fullName evidence="1">YvlB/LiaX N-terminal domain-containing protein</fullName>
    </recommendedName>
</protein>
<evidence type="ECO:0000313" key="3">
    <source>
        <dbReference type="Proteomes" id="UP000001916"/>
    </source>
</evidence>
<dbReference type="KEGG" id="msv:Mesil_2642"/>
<accession>D7BBM9</accession>
<dbReference type="InterPro" id="IPR053959">
    <property type="entry name" value="YvlB/LiaX_N"/>
</dbReference>
<organism evidence="2 3">
    <name type="scientific">Allomeiothermus silvanus (strain ATCC 700542 / DSM 9946 / NBRC 106475 / NCIMB 13440 / VI-R2)</name>
    <name type="common">Thermus silvanus</name>
    <dbReference type="NCBI Taxonomy" id="526227"/>
    <lineage>
        <taxon>Bacteria</taxon>
        <taxon>Thermotogati</taxon>
        <taxon>Deinococcota</taxon>
        <taxon>Deinococci</taxon>
        <taxon>Thermales</taxon>
        <taxon>Thermaceae</taxon>
        <taxon>Allomeiothermus</taxon>
    </lineage>
</organism>
<dbReference type="HOGENOM" id="CLU_150600_0_0_0"/>
<dbReference type="RefSeq" id="WP_013159031.1">
    <property type="nucleotide sequence ID" value="NC_014212.1"/>
</dbReference>
<name>D7BBM9_ALLS1</name>
<evidence type="ECO:0000313" key="2">
    <source>
        <dbReference type="EMBL" id="ADH64491.1"/>
    </source>
</evidence>
<gene>
    <name evidence="2" type="ordered locus">Mesil_2642</name>
</gene>